<dbReference type="PANTHER" id="PTHR31945:SF147">
    <property type="entry name" value="TRANSCRIPTION FACTOR ICE1-LIKE"/>
    <property type="match status" value="1"/>
</dbReference>
<dbReference type="FunFam" id="4.10.280.10:FF:000066">
    <property type="entry name" value="BHLH transcription factor"/>
    <property type="match status" value="1"/>
</dbReference>
<keyword evidence="11" id="KW-1185">Reference proteome</keyword>
<dbReference type="CDD" id="cd04873">
    <property type="entry name" value="ACT_UUR-ACR-like"/>
    <property type="match status" value="1"/>
</dbReference>
<feature type="domain" description="ACT" evidence="9">
    <location>
        <begin position="349"/>
        <end position="420"/>
    </location>
</feature>
<evidence type="ECO:0000313" key="10">
    <source>
        <dbReference type="EMBL" id="CAI9267337.1"/>
    </source>
</evidence>
<dbReference type="InterPro" id="IPR011598">
    <property type="entry name" value="bHLH_dom"/>
</dbReference>
<evidence type="ECO:0000256" key="1">
    <source>
        <dbReference type="ARBA" id="ARBA00004123"/>
    </source>
</evidence>
<dbReference type="GO" id="GO:0043565">
    <property type="term" value="F:sequence-specific DNA binding"/>
    <property type="evidence" value="ECO:0007669"/>
    <property type="project" value="TreeGrafter"/>
</dbReference>
<dbReference type="GO" id="GO:0046983">
    <property type="term" value="F:protein dimerization activity"/>
    <property type="evidence" value="ECO:0007669"/>
    <property type="project" value="InterPro"/>
</dbReference>
<feature type="region of interest" description="Disordered" evidence="7">
    <location>
        <begin position="182"/>
        <end position="236"/>
    </location>
</feature>
<evidence type="ECO:0000259" key="9">
    <source>
        <dbReference type="PROSITE" id="PS51671"/>
    </source>
</evidence>
<dbReference type="InterPro" id="IPR045865">
    <property type="entry name" value="ACT-like_dom_sf"/>
</dbReference>
<dbReference type="InterPro" id="IPR054502">
    <property type="entry name" value="bHLH-TF_ACT-like_plant"/>
</dbReference>
<evidence type="ECO:0000256" key="3">
    <source>
        <dbReference type="ARBA" id="ARBA00023015"/>
    </source>
</evidence>
<name>A0AA35VQG5_LACSI</name>
<dbReference type="Pfam" id="PF00010">
    <property type="entry name" value="HLH"/>
    <property type="match status" value="1"/>
</dbReference>
<dbReference type="PANTHER" id="PTHR31945">
    <property type="entry name" value="TRANSCRIPTION FACTOR SCREAM2-RELATED"/>
    <property type="match status" value="1"/>
</dbReference>
<keyword evidence="6" id="KW-0539">Nucleus</keyword>
<keyword evidence="5" id="KW-0804">Transcription</keyword>
<comment type="subcellular location">
    <subcellularLocation>
        <location evidence="1">Nucleus</location>
    </subcellularLocation>
</comment>
<dbReference type="EMBL" id="OX465077">
    <property type="protein sequence ID" value="CAI9267337.1"/>
    <property type="molecule type" value="Genomic_DNA"/>
</dbReference>
<evidence type="ECO:0000256" key="5">
    <source>
        <dbReference type="ARBA" id="ARBA00023163"/>
    </source>
</evidence>
<organism evidence="10 11">
    <name type="scientific">Lactuca saligna</name>
    <name type="common">Willowleaf lettuce</name>
    <dbReference type="NCBI Taxonomy" id="75948"/>
    <lineage>
        <taxon>Eukaryota</taxon>
        <taxon>Viridiplantae</taxon>
        <taxon>Streptophyta</taxon>
        <taxon>Embryophyta</taxon>
        <taxon>Tracheophyta</taxon>
        <taxon>Spermatophyta</taxon>
        <taxon>Magnoliopsida</taxon>
        <taxon>eudicotyledons</taxon>
        <taxon>Gunneridae</taxon>
        <taxon>Pentapetalae</taxon>
        <taxon>asterids</taxon>
        <taxon>campanulids</taxon>
        <taxon>Asterales</taxon>
        <taxon>Asteraceae</taxon>
        <taxon>Cichorioideae</taxon>
        <taxon>Cichorieae</taxon>
        <taxon>Lactucinae</taxon>
        <taxon>Lactuca</taxon>
    </lineage>
</organism>
<reference evidence="10" key="1">
    <citation type="submission" date="2023-04" db="EMBL/GenBank/DDBJ databases">
        <authorList>
            <person name="Vijverberg K."/>
            <person name="Xiong W."/>
            <person name="Schranz E."/>
        </authorList>
    </citation>
    <scope>NUCLEOTIDE SEQUENCE</scope>
</reference>
<dbReference type="InterPro" id="IPR036638">
    <property type="entry name" value="HLH_DNA-bd_sf"/>
</dbReference>
<dbReference type="SUPFAM" id="SSF55021">
    <property type="entry name" value="ACT-like"/>
    <property type="match status" value="1"/>
</dbReference>
<dbReference type="Proteomes" id="UP001177003">
    <property type="component" value="Chromosome 1"/>
</dbReference>
<proteinExistence type="predicted"/>
<keyword evidence="2" id="KW-0217">Developmental protein</keyword>
<evidence type="ECO:0000259" key="8">
    <source>
        <dbReference type="PROSITE" id="PS50888"/>
    </source>
</evidence>
<dbReference type="GO" id="GO:0003700">
    <property type="term" value="F:DNA-binding transcription factor activity"/>
    <property type="evidence" value="ECO:0007669"/>
    <property type="project" value="TreeGrafter"/>
</dbReference>
<feature type="domain" description="BHLH" evidence="8">
    <location>
        <begin position="227"/>
        <end position="276"/>
    </location>
</feature>
<dbReference type="PROSITE" id="PS51671">
    <property type="entry name" value="ACT"/>
    <property type="match status" value="1"/>
</dbReference>
<dbReference type="Pfam" id="PF22754">
    <property type="entry name" value="bHLH-TF_ACT-like_plant"/>
    <property type="match status" value="1"/>
</dbReference>
<dbReference type="CDD" id="cd11443">
    <property type="entry name" value="bHLH_AtAMS_like"/>
    <property type="match status" value="1"/>
</dbReference>
<dbReference type="InterPro" id="IPR051358">
    <property type="entry name" value="TF_AMS/ICE1/BHLH6-like"/>
</dbReference>
<dbReference type="SUPFAM" id="SSF47459">
    <property type="entry name" value="HLH, helix-loop-helix DNA-binding domain"/>
    <property type="match status" value="1"/>
</dbReference>
<gene>
    <name evidence="10" type="ORF">LSALG_LOCUS7828</name>
</gene>
<evidence type="ECO:0000256" key="6">
    <source>
        <dbReference type="ARBA" id="ARBA00023242"/>
    </source>
</evidence>
<dbReference type="GO" id="GO:0005634">
    <property type="term" value="C:nucleus"/>
    <property type="evidence" value="ECO:0007669"/>
    <property type="project" value="UniProtKB-SubCell"/>
</dbReference>
<dbReference type="InterPro" id="IPR002912">
    <property type="entry name" value="ACT_dom"/>
</dbReference>
<keyword evidence="4" id="KW-0238">DNA-binding</keyword>
<evidence type="ECO:0000256" key="7">
    <source>
        <dbReference type="SAM" id="MobiDB-lite"/>
    </source>
</evidence>
<dbReference type="SMART" id="SM00353">
    <property type="entry name" value="HLH"/>
    <property type="match status" value="1"/>
</dbReference>
<keyword evidence="3" id="KW-0805">Transcription regulation</keyword>
<protein>
    <recommendedName>
        <fullName evidence="12">BHLH domain-containing protein</fullName>
    </recommendedName>
</protein>
<dbReference type="PROSITE" id="PS50888">
    <property type="entry name" value="BHLH"/>
    <property type="match status" value="1"/>
</dbReference>
<evidence type="ECO:0000313" key="11">
    <source>
        <dbReference type="Proteomes" id="UP001177003"/>
    </source>
</evidence>
<sequence>MNDNNEGNEFNSLNSFKALLEVEEENNNNSNNWYLPHHNHHENNLDFPPNSPLLFQNFDPTHVQYFLPQKVIVSDNPLDAGYDVETGFLGMHRGNDGLSEFGALPLVSQTQMLIPHLTSSDPQFATTQFGFPSVGPLENLQPTLFEKRAALRRNLNDTNGGGGGNLGVLVDVDNMSFDDSGLNYDSDELTENTNNNGIQIGGGESSNPNSTTSGGGGGGDRKGKRKGFPAKNLMAERRRRKKLNDRLYLLRSVVPNISKMDRASILGDAIEYLKNLLQKVSDLNQELESIPSSSSSMVPTPAAGFHPLTPAATTIPSCIKEEGFPTATLSPTGQPIRIEVKQREGRAMNIHMFCSRRPGLLLSVTRTLDNLGLDIQQAVISCFNGFALDVFKAECNEGQELQPDQIKAMLLESAGYHGVA</sequence>
<evidence type="ECO:0008006" key="12">
    <source>
        <dbReference type="Google" id="ProtNLM"/>
    </source>
</evidence>
<accession>A0AA35VQG5</accession>
<evidence type="ECO:0000256" key="4">
    <source>
        <dbReference type="ARBA" id="ARBA00023125"/>
    </source>
</evidence>
<dbReference type="AlphaFoldDB" id="A0AA35VQG5"/>
<dbReference type="Gene3D" id="4.10.280.10">
    <property type="entry name" value="Helix-loop-helix DNA-binding domain"/>
    <property type="match status" value="1"/>
</dbReference>
<evidence type="ECO:0000256" key="2">
    <source>
        <dbReference type="ARBA" id="ARBA00022473"/>
    </source>
</evidence>